<dbReference type="Pfam" id="PF01627">
    <property type="entry name" value="Hpt"/>
    <property type="match status" value="1"/>
</dbReference>
<dbReference type="Gene3D" id="3.40.50.2300">
    <property type="match status" value="1"/>
</dbReference>
<dbReference type="SMART" id="SM00388">
    <property type="entry name" value="HisKA"/>
    <property type="match status" value="1"/>
</dbReference>
<dbReference type="NCBIfam" id="TIGR00229">
    <property type="entry name" value="sensory_box"/>
    <property type="match status" value="1"/>
</dbReference>
<keyword evidence="21" id="KW-1185">Reference proteome</keyword>
<dbReference type="GO" id="GO:0000155">
    <property type="term" value="F:phosphorelay sensor kinase activity"/>
    <property type="evidence" value="ECO:0007669"/>
    <property type="project" value="InterPro"/>
</dbReference>
<dbReference type="PROSITE" id="PS50113">
    <property type="entry name" value="PAC"/>
    <property type="match status" value="1"/>
</dbReference>
<dbReference type="Pfam" id="PF02518">
    <property type="entry name" value="HATPase_c"/>
    <property type="match status" value="1"/>
</dbReference>
<dbReference type="InterPro" id="IPR008207">
    <property type="entry name" value="Sig_transdc_His_kin_Hpt_dom"/>
</dbReference>
<evidence type="ECO:0000259" key="17">
    <source>
        <dbReference type="PROSITE" id="PS50110"/>
    </source>
</evidence>
<dbReference type="InterPro" id="IPR053159">
    <property type="entry name" value="Hybrid_Histidine_Kinase"/>
</dbReference>
<feature type="modified residue" description="Phosphohistidine" evidence="13">
    <location>
        <position position="2055"/>
    </location>
</feature>
<dbReference type="InterPro" id="IPR041664">
    <property type="entry name" value="AAA_16"/>
</dbReference>
<dbReference type="FunFam" id="1.10.287.130:FF:000004">
    <property type="entry name" value="Ethylene receptor 1"/>
    <property type="match status" value="1"/>
</dbReference>
<dbReference type="InterPro" id="IPR000719">
    <property type="entry name" value="Prot_kinase_dom"/>
</dbReference>
<dbReference type="InterPro" id="IPR005467">
    <property type="entry name" value="His_kinase_dom"/>
</dbReference>
<organism evidence="20 21">
    <name type="scientific">Neptunomonas concharum</name>
    <dbReference type="NCBI Taxonomy" id="1031538"/>
    <lineage>
        <taxon>Bacteria</taxon>
        <taxon>Pseudomonadati</taxon>
        <taxon>Pseudomonadota</taxon>
        <taxon>Gammaproteobacteria</taxon>
        <taxon>Oceanospirillales</taxon>
        <taxon>Oceanospirillaceae</taxon>
        <taxon>Neptunomonas</taxon>
    </lineage>
</organism>
<keyword evidence="11" id="KW-0902">Two-component regulatory system</keyword>
<evidence type="ECO:0000256" key="13">
    <source>
        <dbReference type="PROSITE-ProRule" id="PRU00110"/>
    </source>
</evidence>
<evidence type="ECO:0000256" key="4">
    <source>
        <dbReference type="ARBA" id="ARBA00022553"/>
    </source>
</evidence>
<evidence type="ECO:0000256" key="12">
    <source>
        <dbReference type="ARBA" id="ARBA00023136"/>
    </source>
</evidence>
<dbReference type="SUPFAM" id="SSF55874">
    <property type="entry name" value="ATPase domain of HSP90 chaperone/DNA topoisomerase II/histidine kinase"/>
    <property type="match status" value="1"/>
</dbReference>
<evidence type="ECO:0000256" key="6">
    <source>
        <dbReference type="ARBA" id="ARBA00022692"/>
    </source>
</evidence>
<keyword evidence="9" id="KW-0067">ATP-binding</keyword>
<dbReference type="PANTHER" id="PTHR43642:SF1">
    <property type="entry name" value="HYBRID SIGNAL TRANSDUCTION HISTIDINE KINASE G"/>
    <property type="match status" value="1"/>
</dbReference>
<dbReference type="Pfam" id="PF13191">
    <property type="entry name" value="AAA_16"/>
    <property type="match status" value="1"/>
</dbReference>
<dbReference type="InterPro" id="IPR000014">
    <property type="entry name" value="PAS"/>
</dbReference>
<evidence type="ECO:0000259" key="19">
    <source>
        <dbReference type="PROSITE" id="PS50894"/>
    </source>
</evidence>
<dbReference type="InterPro" id="IPR001789">
    <property type="entry name" value="Sig_transdc_resp-reg_receiver"/>
</dbReference>
<dbReference type="Pfam" id="PF00072">
    <property type="entry name" value="Response_reg"/>
    <property type="match status" value="1"/>
</dbReference>
<dbReference type="InterPro" id="IPR011006">
    <property type="entry name" value="CheY-like_superfamily"/>
</dbReference>
<dbReference type="InterPro" id="IPR027417">
    <property type="entry name" value="P-loop_NTPase"/>
</dbReference>
<dbReference type="SUPFAM" id="SSF55785">
    <property type="entry name" value="PYP-like sensor domain (PAS domain)"/>
    <property type="match status" value="1"/>
</dbReference>
<dbReference type="PROSITE" id="PS50011">
    <property type="entry name" value="PROTEIN_KINASE_DOM"/>
    <property type="match status" value="1"/>
</dbReference>
<dbReference type="InterPro" id="IPR035965">
    <property type="entry name" value="PAS-like_dom_sf"/>
</dbReference>
<evidence type="ECO:0000256" key="8">
    <source>
        <dbReference type="ARBA" id="ARBA00022777"/>
    </source>
</evidence>
<evidence type="ECO:0000256" key="14">
    <source>
        <dbReference type="PROSITE-ProRule" id="PRU00169"/>
    </source>
</evidence>
<evidence type="ECO:0000313" key="21">
    <source>
        <dbReference type="Proteomes" id="UP000324760"/>
    </source>
</evidence>
<dbReference type="InterPro" id="IPR036890">
    <property type="entry name" value="HATPase_C_sf"/>
</dbReference>
<dbReference type="Pfam" id="PF00069">
    <property type="entry name" value="Pkinase"/>
    <property type="match status" value="1"/>
</dbReference>
<dbReference type="CDD" id="cd00088">
    <property type="entry name" value="HPT"/>
    <property type="match status" value="1"/>
</dbReference>
<dbReference type="SMART" id="SM00387">
    <property type="entry name" value="HATPase_c"/>
    <property type="match status" value="1"/>
</dbReference>
<dbReference type="PROSITE" id="PS50894">
    <property type="entry name" value="HPT"/>
    <property type="match status" value="1"/>
</dbReference>
<sequence>MNTAQTLIYRELIYQGQRSRLSRATSEPSLESVIVKQPSLLSHLPSANNRLLHEYTILKELNIDGVSQPISFQTTERGNTLIFRDNHSINLRAWLTLKRPDYAQRLRTALHIAKILGQIHNARIIHKQITPDNLLINPDTETVTIIDFSLASRLSREYPTLGTPQTHSDNLPYIAPEQTGRINRYIDYRTDYYSFGVTLYELFTGQRPFPQKDNLELLHCHIARQPKAPHLVNPDLPAALSRVILKLLAKDAAQRYQSSYGLYYDLEYCSQIKDTSSTSTFTVGEKDLSERFELPQSLYGRKDTIERLNACFDQATNGQQSLALIAGYAGVGKSSLVHELRQYISQQHGMFAGGKFDQYHRNRPYTAVYQAMQILIRQLLTESDERIQQWRTELQTALGKNAQVILNLIPELSLIIGEQPTAPRLSPSEELHRFSHIFRQMLKVFATAEHPLVLFFDDLQWADLSSLTLLEKLANNPQHPHLLIIGSYRDQDLDQNIAFTHAIHRLKLAPLQVTFVKVEPLTKQDTQQFISDALSHPFEACEPLARISFEKTQGNPFFLNQFLQGLYEEKLIFLEGNRWVWSEEAIRDCEISDNVIDFMVDKIQRLSPQTQAVIQLAACIGNPVALPILAAVYQASIEDTADDLWQALAEGLIFPINTNQLNNQATTHSTRYRFVHDRVQQAAYSLIPQEKIQALHHTIGLIMLERLPEEEQGRRIFDITNHLNQAHSLITAPDERIQLANLNLQAGRRAKEAAAFESAFDYFQTGIDLLPQDSWNSQKQLAIDLHQLAAEAAYIKADFNSLHLLIDAALPYCTRVNDRVHLQELKIQALVATNHFDSALEVALNLLSLLNIKLPEVPSKRVTHQSRLYSLAKLYLTSDERILALPSMTHPEARSAMSILASMFGIVKFSSSGLRPLVMAKEVELTLRHGLCNESAMAFAGYGGVLCGQYQQVDLGYRLGQLALKISKQPEFSRFDHKAESLFSTYIRHYKEPLSVCADALLEAHNKGLETGDIEWSAYSLAAYIQFSILLSTDLDSFSQQVKEYTLQLKESGQKQSLHYSLMALQTVESLRAPKAELNLNGSFYTEEIMLAEHKKHNHKTAICLHYFYKSLLAFLFQHPKEAFAYSEQALSLSVYIGGTYTESFLRYLHALNSLNLLSQLKDAEQLIHIKALENYLKKTDKLALHCPANHEHHQILVKALLLSYQLSYNEAASLFDSAISLAKQSGFHLDFAIANEAAGRCYLRWGKETIAHHYIEQAYMGYSTWGARSKQTLLEREFPHLASAATPKTNTYLAQATPQPEAHKLSDYAYDVASVIKASQAISDEIVLEPLLGRLMGLAIENAGAQRALLLLNRQSLMIEAEAQLEGNTQFYENLTLEAGSHLLPASIIHYVARTKENVVLGHACRHEMFKNDPYIAQQQPLSLLCLPILYHGKLTAMLYLENNQSRDVFDKNRLEALQILSAQAAISIENAKLYQSLEKSEYNYKSLFLNAVEGIFRAAPEGRFISANPALASLLEYPSANHFLDEITDIATQCFYDDQDLFTFMAALNQHQRVLNFETRWLKRSKEPIYVSISARKVNDIQGNLEYYEGSLTDISERKAKEFAERARQKAEAENEAKTRFLATMSHEIRTPMNGILGMAQLLRKGNLQPEQAAQIDTIYNAGQSLLSILNDVLDFSKFESGHITLEEQPFKIDQVLDEAYNLFLPIAQEKSLQLIPRIDRNLPSVRGDRRVLSQILINLLSNAIKFTHAGVISSCMKLLTKTETDLTIRFEITDTGIGISKAAQKTIFRHFTQADSSITRRYGGTGLGLAITKQMIEQQGGKIGVDSHEGNGSCFWFEVSYPIADLPNDTTEHSPQKTIASTIAPLDILLVEDTQVNQAVATGLLEIDGHRVTIADDGYTALSMHNDHAYDLILMDIHLPDMDGVTTAKKIRAHPDPNRAFVRIIALTASVSKQEVDSYLAAGMDDVIAKPIQHERLRRVLSTPYSKAELILNAPAPEGETLLDSSLIQQHLNLLGEERFNQLMEQFQAQARTLLGDLESTSDAHLLAQHAHTLAGAAANFGFHALSAQCKQIENHATTERDNSLNIITLIETSRALFEESVEALSALRLEL</sequence>
<gene>
    <name evidence="20" type="ORF">F0U83_06010</name>
</gene>
<dbReference type="InterPro" id="IPR004358">
    <property type="entry name" value="Sig_transdc_His_kin-like_C"/>
</dbReference>
<dbReference type="SMART" id="SM00073">
    <property type="entry name" value="HPT"/>
    <property type="match status" value="1"/>
</dbReference>
<dbReference type="SUPFAM" id="SSF52540">
    <property type="entry name" value="P-loop containing nucleoside triphosphate hydrolases"/>
    <property type="match status" value="1"/>
</dbReference>
<evidence type="ECO:0000256" key="1">
    <source>
        <dbReference type="ARBA" id="ARBA00000085"/>
    </source>
</evidence>
<dbReference type="EMBL" id="CP043869">
    <property type="protein sequence ID" value="QEQ96296.1"/>
    <property type="molecule type" value="Genomic_DNA"/>
</dbReference>
<dbReference type="Gene3D" id="3.30.565.10">
    <property type="entry name" value="Histidine kinase-like ATPase, C-terminal domain"/>
    <property type="match status" value="1"/>
</dbReference>
<evidence type="ECO:0000256" key="9">
    <source>
        <dbReference type="ARBA" id="ARBA00022840"/>
    </source>
</evidence>
<reference evidence="20 21" key="1">
    <citation type="journal article" date="2019" name="Biochem. Eng. J.">
        <title>Metabolic engineering of the marine bacteria Neptunomonas concharum for the production of acetoin and meso-2,3-butanediol from acetate.</title>
        <authorList>
            <person name="Li W."/>
            <person name="Pu N."/>
            <person name="Liu C.-X."/>
            <person name="Yuan Q.-P."/>
            <person name="Li Z.-J."/>
        </authorList>
    </citation>
    <scope>NUCLEOTIDE SEQUENCE [LARGE SCALE GENOMIC DNA]</scope>
    <source>
        <strain evidence="20 21">JCM17730</strain>
    </source>
</reference>
<dbReference type="InterPro" id="IPR003594">
    <property type="entry name" value="HATPase_dom"/>
</dbReference>
<keyword evidence="8" id="KW-0418">Kinase</keyword>
<evidence type="ECO:0000256" key="3">
    <source>
        <dbReference type="ARBA" id="ARBA00012438"/>
    </source>
</evidence>
<dbReference type="EC" id="2.7.13.3" evidence="3"/>
<feature type="domain" description="Histidine kinase" evidence="16">
    <location>
        <begin position="1626"/>
        <end position="1846"/>
    </location>
</feature>
<dbReference type="InterPro" id="IPR036641">
    <property type="entry name" value="HPT_dom_sf"/>
</dbReference>
<evidence type="ECO:0000256" key="5">
    <source>
        <dbReference type="ARBA" id="ARBA00022679"/>
    </source>
</evidence>
<dbReference type="SUPFAM" id="SSF47384">
    <property type="entry name" value="Homodimeric domain of signal transducing histidine kinase"/>
    <property type="match status" value="1"/>
</dbReference>
<evidence type="ECO:0000259" key="18">
    <source>
        <dbReference type="PROSITE" id="PS50113"/>
    </source>
</evidence>
<evidence type="ECO:0000259" key="15">
    <source>
        <dbReference type="PROSITE" id="PS50011"/>
    </source>
</evidence>
<comment type="subcellular location">
    <subcellularLocation>
        <location evidence="2">Membrane</location>
    </subcellularLocation>
</comment>
<keyword evidence="12" id="KW-0472">Membrane</keyword>
<dbReference type="GO" id="GO:0016020">
    <property type="term" value="C:membrane"/>
    <property type="evidence" value="ECO:0007669"/>
    <property type="project" value="UniProtKB-SubCell"/>
</dbReference>
<dbReference type="SUPFAM" id="SSF55781">
    <property type="entry name" value="GAF domain-like"/>
    <property type="match status" value="1"/>
</dbReference>
<proteinExistence type="predicted"/>
<dbReference type="InterPro" id="IPR011009">
    <property type="entry name" value="Kinase-like_dom_sf"/>
</dbReference>
<dbReference type="KEGG" id="ncu:F0U83_06010"/>
<dbReference type="InterPro" id="IPR001610">
    <property type="entry name" value="PAC"/>
</dbReference>
<keyword evidence="10" id="KW-1133">Transmembrane helix</keyword>
<evidence type="ECO:0000313" key="20">
    <source>
        <dbReference type="EMBL" id="QEQ96296.1"/>
    </source>
</evidence>
<dbReference type="SMART" id="SM00065">
    <property type="entry name" value="GAF"/>
    <property type="match status" value="1"/>
</dbReference>
<feature type="domain" description="HPt" evidence="19">
    <location>
        <begin position="2015"/>
        <end position="2108"/>
    </location>
</feature>
<dbReference type="OrthoDB" id="9801841at2"/>
<evidence type="ECO:0000256" key="2">
    <source>
        <dbReference type="ARBA" id="ARBA00004370"/>
    </source>
</evidence>
<keyword evidence="4 14" id="KW-0597">Phosphoprotein</keyword>
<protein>
    <recommendedName>
        <fullName evidence="3">histidine kinase</fullName>
        <ecNumber evidence="3">2.7.13.3</ecNumber>
    </recommendedName>
</protein>
<evidence type="ECO:0000256" key="11">
    <source>
        <dbReference type="ARBA" id="ARBA00023012"/>
    </source>
</evidence>
<dbReference type="CDD" id="cd14014">
    <property type="entry name" value="STKc_PknB_like"/>
    <property type="match status" value="1"/>
</dbReference>
<dbReference type="Gene3D" id="3.30.450.40">
    <property type="match status" value="1"/>
</dbReference>
<dbReference type="SMART" id="SM00448">
    <property type="entry name" value="REC"/>
    <property type="match status" value="1"/>
</dbReference>
<accession>A0A5P1RAI3</accession>
<dbReference type="CDD" id="cd17546">
    <property type="entry name" value="REC_hyHK_CKI1_RcsC-like"/>
    <property type="match status" value="1"/>
</dbReference>
<dbReference type="InterPro" id="IPR029016">
    <property type="entry name" value="GAF-like_dom_sf"/>
</dbReference>
<dbReference type="CDD" id="cd16922">
    <property type="entry name" value="HATPase_EvgS-ArcB-TorS-like"/>
    <property type="match status" value="1"/>
</dbReference>
<dbReference type="Gene3D" id="3.40.50.300">
    <property type="entry name" value="P-loop containing nucleotide triphosphate hydrolases"/>
    <property type="match status" value="1"/>
</dbReference>
<dbReference type="CDD" id="cd00082">
    <property type="entry name" value="HisKA"/>
    <property type="match status" value="1"/>
</dbReference>
<keyword evidence="6" id="KW-0812">Transmembrane</keyword>
<dbReference type="Pfam" id="PF13426">
    <property type="entry name" value="PAS_9"/>
    <property type="match status" value="1"/>
</dbReference>
<dbReference type="SUPFAM" id="SSF52172">
    <property type="entry name" value="CheY-like"/>
    <property type="match status" value="1"/>
</dbReference>
<dbReference type="InterPro" id="IPR036097">
    <property type="entry name" value="HisK_dim/P_sf"/>
</dbReference>
<dbReference type="RefSeq" id="WP_138988675.1">
    <property type="nucleotide sequence ID" value="NZ_CP043869.1"/>
</dbReference>
<dbReference type="InterPro" id="IPR003661">
    <property type="entry name" value="HisK_dim/P_dom"/>
</dbReference>
<dbReference type="PROSITE" id="PS50109">
    <property type="entry name" value="HIS_KIN"/>
    <property type="match status" value="1"/>
</dbReference>
<dbReference type="Gene3D" id="1.20.120.160">
    <property type="entry name" value="HPT domain"/>
    <property type="match status" value="1"/>
</dbReference>
<dbReference type="PRINTS" id="PR00344">
    <property type="entry name" value="BCTRLSENSOR"/>
</dbReference>
<dbReference type="PROSITE" id="PS50110">
    <property type="entry name" value="RESPONSE_REGULATORY"/>
    <property type="match status" value="1"/>
</dbReference>
<dbReference type="CDD" id="cd00130">
    <property type="entry name" value="PAS"/>
    <property type="match status" value="1"/>
</dbReference>
<feature type="domain" description="Response regulatory" evidence="17">
    <location>
        <begin position="1870"/>
        <end position="1988"/>
    </location>
</feature>
<dbReference type="Gene3D" id="3.30.450.20">
    <property type="entry name" value="PAS domain"/>
    <property type="match status" value="1"/>
</dbReference>
<dbReference type="FunFam" id="3.30.565.10:FF:000010">
    <property type="entry name" value="Sensor histidine kinase RcsC"/>
    <property type="match status" value="1"/>
</dbReference>
<dbReference type="GO" id="GO:0005524">
    <property type="term" value="F:ATP binding"/>
    <property type="evidence" value="ECO:0007669"/>
    <property type="project" value="UniProtKB-KW"/>
</dbReference>
<dbReference type="InterPro" id="IPR003018">
    <property type="entry name" value="GAF"/>
</dbReference>
<comment type="catalytic activity">
    <reaction evidence="1">
        <text>ATP + protein L-histidine = ADP + protein N-phospho-L-histidine.</text>
        <dbReference type="EC" id="2.7.13.3"/>
    </reaction>
</comment>
<keyword evidence="7" id="KW-0547">Nucleotide-binding</keyword>
<feature type="domain" description="PAC" evidence="18">
    <location>
        <begin position="1557"/>
        <end position="1609"/>
    </location>
</feature>
<feature type="domain" description="Protein kinase" evidence="15">
    <location>
        <begin position="7"/>
        <end position="269"/>
    </location>
</feature>
<dbReference type="Gene3D" id="1.10.510.10">
    <property type="entry name" value="Transferase(Phosphotransferase) domain 1"/>
    <property type="match status" value="1"/>
</dbReference>
<evidence type="ECO:0000259" key="16">
    <source>
        <dbReference type="PROSITE" id="PS50109"/>
    </source>
</evidence>
<dbReference type="PANTHER" id="PTHR43642">
    <property type="entry name" value="HYBRID SIGNAL TRANSDUCTION HISTIDINE KINASE G"/>
    <property type="match status" value="1"/>
</dbReference>
<feature type="modified residue" description="4-aspartylphosphate" evidence="14">
    <location>
        <position position="1919"/>
    </location>
</feature>
<name>A0A5P1RAI3_9GAMM</name>
<evidence type="ECO:0000256" key="7">
    <source>
        <dbReference type="ARBA" id="ARBA00022741"/>
    </source>
</evidence>
<dbReference type="InterPro" id="IPR000700">
    <property type="entry name" value="PAS-assoc_C"/>
</dbReference>
<dbReference type="Gene3D" id="1.10.287.130">
    <property type="match status" value="1"/>
</dbReference>
<evidence type="ECO:0000256" key="10">
    <source>
        <dbReference type="ARBA" id="ARBA00022989"/>
    </source>
</evidence>
<dbReference type="SMART" id="SM00086">
    <property type="entry name" value="PAC"/>
    <property type="match status" value="1"/>
</dbReference>
<dbReference type="Pfam" id="PF00512">
    <property type="entry name" value="HisKA"/>
    <property type="match status" value="1"/>
</dbReference>
<dbReference type="Proteomes" id="UP000324760">
    <property type="component" value="Chromosome"/>
</dbReference>
<dbReference type="SUPFAM" id="SSF56112">
    <property type="entry name" value="Protein kinase-like (PK-like)"/>
    <property type="match status" value="1"/>
</dbReference>
<keyword evidence="5" id="KW-0808">Transferase</keyword>
<dbReference type="Pfam" id="PF01590">
    <property type="entry name" value="GAF"/>
    <property type="match status" value="1"/>
</dbReference>
<dbReference type="SUPFAM" id="SSF47226">
    <property type="entry name" value="Histidine-containing phosphotransfer domain, HPT domain"/>
    <property type="match status" value="1"/>
</dbReference>